<evidence type="ECO:0000313" key="4">
    <source>
        <dbReference type="Proteomes" id="UP000664859"/>
    </source>
</evidence>
<dbReference type="Proteomes" id="UP000664859">
    <property type="component" value="Unassembled WGS sequence"/>
</dbReference>
<sequence>MADWRGANGGGDGQLRDVFSALRGKDQELERQRSQIELLTRRAALAENEKKQAQRQVEEAKGAVAERGRQTSRLAENIDALKAQVELLTAGQRSRENTLAAAETTIANLRAAAAADRARYAAALAEVNAAYSARLSGGGGGGGDGGGGGGGSGADAEAARARGDAAEARAGALQAALAAAQEEAAAARSAAAQAQADAEELLAQVAEAVAAGAAATAAAAAAAAGPDAEKEALKAQLAQASVAKTAVEKELATLRDFNGQMEDYATSLEQRIAEMQVRMLSEREQLQLLKFEMYALSHIIWKHALRRPSASSCCSSSTVAVSKAEPKAAAPRTRNCNSRVMTAAGHTQRAVTAGGCTLAQKCSADDKGACGLASMTRTLPLTLPLTRSHAMRELEGG</sequence>
<accession>A0A836CD15</accession>
<comment type="caution">
    <text evidence="3">The sequence shown here is derived from an EMBL/GenBank/DDBJ whole genome shotgun (WGS) entry which is preliminary data.</text>
</comment>
<keyword evidence="4" id="KW-1185">Reference proteome</keyword>
<organism evidence="3 4">
    <name type="scientific">Tribonema minus</name>
    <dbReference type="NCBI Taxonomy" id="303371"/>
    <lineage>
        <taxon>Eukaryota</taxon>
        <taxon>Sar</taxon>
        <taxon>Stramenopiles</taxon>
        <taxon>Ochrophyta</taxon>
        <taxon>PX clade</taxon>
        <taxon>Xanthophyceae</taxon>
        <taxon>Tribonematales</taxon>
        <taxon>Tribonemataceae</taxon>
        <taxon>Tribonema</taxon>
    </lineage>
</organism>
<gene>
    <name evidence="3" type="ORF">JKP88DRAFT_322322</name>
</gene>
<dbReference type="EMBL" id="JAFCMP010000335">
    <property type="protein sequence ID" value="KAG5181167.1"/>
    <property type="molecule type" value="Genomic_DNA"/>
</dbReference>
<name>A0A836CD15_9STRA</name>
<proteinExistence type="predicted"/>
<evidence type="ECO:0000256" key="2">
    <source>
        <dbReference type="SAM" id="MobiDB-lite"/>
    </source>
</evidence>
<feature type="coiled-coil region" evidence="1">
    <location>
        <begin position="163"/>
        <end position="285"/>
    </location>
</feature>
<feature type="compositionally biased region" description="Gly residues" evidence="2">
    <location>
        <begin position="141"/>
        <end position="153"/>
    </location>
</feature>
<dbReference type="AlphaFoldDB" id="A0A836CD15"/>
<feature type="region of interest" description="Disordered" evidence="2">
    <location>
        <begin position="1"/>
        <end position="26"/>
    </location>
</feature>
<protein>
    <submittedName>
        <fullName evidence="3">Uncharacterized protein</fullName>
    </submittedName>
</protein>
<evidence type="ECO:0000313" key="3">
    <source>
        <dbReference type="EMBL" id="KAG5181167.1"/>
    </source>
</evidence>
<feature type="region of interest" description="Disordered" evidence="2">
    <location>
        <begin position="141"/>
        <end position="160"/>
    </location>
</feature>
<evidence type="ECO:0000256" key="1">
    <source>
        <dbReference type="SAM" id="Coils"/>
    </source>
</evidence>
<reference evidence="3" key="1">
    <citation type="submission" date="2021-02" db="EMBL/GenBank/DDBJ databases">
        <title>First Annotated Genome of the Yellow-green Alga Tribonema minus.</title>
        <authorList>
            <person name="Mahan K.M."/>
        </authorList>
    </citation>
    <scope>NUCLEOTIDE SEQUENCE</scope>
    <source>
        <strain evidence="3">UTEX B ZZ1240</strain>
    </source>
</reference>
<keyword evidence="1" id="KW-0175">Coiled coil</keyword>
<feature type="region of interest" description="Disordered" evidence="2">
    <location>
        <begin position="50"/>
        <end position="69"/>
    </location>
</feature>